<proteinExistence type="predicted"/>
<feature type="region of interest" description="Disordered" evidence="1">
    <location>
        <begin position="427"/>
        <end position="479"/>
    </location>
</feature>
<reference evidence="3 4" key="1">
    <citation type="journal article" date="2017" name="BMC Genomics">
        <title>Comparative genomic and phylogenomic analyses of the Bifidobacteriaceae family.</title>
        <authorList>
            <person name="Lugli G.A."/>
            <person name="Milani C."/>
            <person name="Turroni F."/>
            <person name="Duranti S."/>
            <person name="Mancabelli L."/>
            <person name="Mangifesta M."/>
            <person name="Ferrario C."/>
            <person name="Modesto M."/>
            <person name="Mattarelli P."/>
            <person name="Jiri K."/>
            <person name="van Sinderen D."/>
            <person name="Ventura M."/>
        </authorList>
    </citation>
    <scope>NUCLEOTIDE SEQUENCE [LARGE SCALE GENOMIC DNA]</scope>
    <source>
        <strain evidence="3 4">LMG 21773</strain>
    </source>
</reference>
<comment type="caution">
    <text evidence="3">The sequence shown here is derived from an EMBL/GenBank/DDBJ whole genome shotgun (WGS) entry which is preliminary data.</text>
</comment>
<gene>
    <name evidence="3" type="ORF">AEAE_0879</name>
</gene>
<evidence type="ECO:0000313" key="3">
    <source>
        <dbReference type="EMBL" id="OZG56391.1"/>
    </source>
</evidence>
<dbReference type="AlphaFoldDB" id="A0A261FB64"/>
<dbReference type="InterPro" id="IPR011009">
    <property type="entry name" value="Kinase-like_dom_sf"/>
</dbReference>
<accession>A0A261FB64</accession>
<evidence type="ECO:0000256" key="1">
    <source>
        <dbReference type="SAM" id="MobiDB-lite"/>
    </source>
</evidence>
<evidence type="ECO:0000313" key="4">
    <source>
        <dbReference type="Proteomes" id="UP000228976"/>
    </source>
</evidence>
<feature type="compositionally biased region" description="Polar residues" evidence="1">
    <location>
        <begin position="368"/>
        <end position="381"/>
    </location>
</feature>
<dbReference type="InterPro" id="IPR002575">
    <property type="entry name" value="Aminoglycoside_PTrfase"/>
</dbReference>
<dbReference type="EMBL" id="MWWU01000002">
    <property type="protein sequence ID" value="OZG56391.1"/>
    <property type="molecule type" value="Genomic_DNA"/>
</dbReference>
<feature type="domain" description="Aminoglycoside phosphotransferase" evidence="2">
    <location>
        <begin position="116"/>
        <end position="264"/>
    </location>
</feature>
<feature type="compositionally biased region" description="Gly residues" evidence="1">
    <location>
        <begin position="351"/>
        <end position="362"/>
    </location>
</feature>
<feature type="compositionally biased region" description="Polar residues" evidence="1">
    <location>
        <begin position="464"/>
        <end position="479"/>
    </location>
</feature>
<feature type="region of interest" description="Disordered" evidence="1">
    <location>
        <begin position="550"/>
        <end position="573"/>
    </location>
</feature>
<dbReference type="RefSeq" id="WP_094689927.1">
    <property type="nucleotide sequence ID" value="NZ_JACBYZ010000001.1"/>
</dbReference>
<evidence type="ECO:0000259" key="2">
    <source>
        <dbReference type="Pfam" id="PF01636"/>
    </source>
</evidence>
<dbReference type="Pfam" id="PF01636">
    <property type="entry name" value="APH"/>
    <property type="match status" value="1"/>
</dbReference>
<keyword evidence="4" id="KW-1185">Reference proteome</keyword>
<dbReference type="Proteomes" id="UP000228976">
    <property type="component" value="Unassembled WGS sequence"/>
</dbReference>
<feature type="compositionally biased region" description="Low complexity" evidence="1">
    <location>
        <begin position="443"/>
        <end position="455"/>
    </location>
</feature>
<keyword evidence="3" id="KW-0808">Transferase</keyword>
<feature type="compositionally biased region" description="Basic and acidic residues" evidence="1">
    <location>
        <begin position="385"/>
        <end position="394"/>
    </location>
</feature>
<dbReference type="Gene3D" id="3.90.1200.10">
    <property type="match status" value="1"/>
</dbReference>
<feature type="region of interest" description="Disordered" evidence="1">
    <location>
        <begin position="319"/>
        <end position="397"/>
    </location>
</feature>
<dbReference type="SUPFAM" id="SSF56112">
    <property type="entry name" value="Protein kinase-like (PK-like)"/>
    <property type="match status" value="1"/>
</dbReference>
<sequence length="573" mass="60455">MKILPAYYVSALASAAAPKLAITAVTPLERAARSNDAEGIAIATIHDARGEEFDVSAATGDASNATLKERFQAGQAVAKTSQRSKLDFSLELPYVYKEIPLHEQGSEFRAVMIAAHNVGHTSYLTALSNAQATALGWAIARIHQLDANYLLSADSQAYSGSIVRAQLAQWLRALQSRQLVAPAIMHSWQQLLDMEHVWKYAPAVTHGDYESADILFTSSDAVSAILNWEHYQVGDPARDFAWLTDPIIPGSLRDRVLTSYAQAMDARMDGSIMPRARLWRQMGLVSDLLAGLDQADRNRVAAARQALDAEAQALAPEVEAVAPHRSSQAASADSGVSRADGTSRASDVQGAAGGQGVSGGQGSPDAHGSSTAPDYQHNVNQDADDSTRSGEIPDHSSVNFSAVFGSASEDDSPSSASQPSARISLDEKGGLERSGSWAPDVTSASSEASADGSSANTSDRTDANVASSPAQSKESSDNLASYRAVSLGYDQQQVVASDPTPSSPASVNVADAVSQVINRVTGSNTQESLGNDAEPSTVAFDAQAVAQGRAKAQNYPIHIRDNSGVSERPRDHR</sequence>
<dbReference type="GO" id="GO:0016740">
    <property type="term" value="F:transferase activity"/>
    <property type="evidence" value="ECO:0007669"/>
    <property type="project" value="UniProtKB-KW"/>
</dbReference>
<organism evidence="3 4">
    <name type="scientific">Aeriscardovia aeriphila</name>
    <dbReference type="NCBI Taxonomy" id="218139"/>
    <lineage>
        <taxon>Bacteria</taxon>
        <taxon>Bacillati</taxon>
        <taxon>Actinomycetota</taxon>
        <taxon>Actinomycetes</taxon>
        <taxon>Bifidobacteriales</taxon>
        <taxon>Bifidobacteriaceae</taxon>
        <taxon>Aeriscardovia</taxon>
    </lineage>
</organism>
<protein>
    <submittedName>
        <fullName evidence="3">Aminoglycoside phosphotransferase</fullName>
    </submittedName>
</protein>
<name>A0A261FB64_9BIFI</name>
<dbReference type="OrthoDB" id="3239865at2"/>